<dbReference type="PANTHER" id="PTHR11592">
    <property type="entry name" value="GLUTATHIONE PEROXIDASE"/>
    <property type="match status" value="1"/>
</dbReference>
<evidence type="ECO:0000256" key="3">
    <source>
        <dbReference type="ARBA" id="ARBA00023002"/>
    </source>
</evidence>
<dbReference type="PRINTS" id="PR01011">
    <property type="entry name" value="GLUTPROXDASE"/>
</dbReference>
<dbReference type="PROSITE" id="PS00460">
    <property type="entry name" value="GLUTATHIONE_PEROXID_1"/>
    <property type="match status" value="1"/>
</dbReference>
<evidence type="ECO:0000313" key="6">
    <source>
        <dbReference type="EMBL" id="SDS88851.1"/>
    </source>
</evidence>
<keyword evidence="3 5" id="KW-0560">Oxidoreductase</keyword>
<dbReference type="GO" id="GO:0004601">
    <property type="term" value="F:peroxidase activity"/>
    <property type="evidence" value="ECO:0007669"/>
    <property type="project" value="UniProtKB-KW"/>
</dbReference>
<dbReference type="EMBL" id="LT629763">
    <property type="protein sequence ID" value="SDS88851.1"/>
    <property type="molecule type" value="Genomic_DNA"/>
</dbReference>
<evidence type="ECO:0000256" key="5">
    <source>
        <dbReference type="RuleBase" id="RU000499"/>
    </source>
</evidence>
<dbReference type="SUPFAM" id="SSF52833">
    <property type="entry name" value="Thioredoxin-like"/>
    <property type="match status" value="1"/>
</dbReference>
<keyword evidence="2 5" id="KW-0575">Peroxidase</keyword>
<dbReference type="Gene3D" id="3.40.30.10">
    <property type="entry name" value="Glutaredoxin"/>
    <property type="match status" value="1"/>
</dbReference>
<evidence type="ECO:0000256" key="2">
    <source>
        <dbReference type="ARBA" id="ARBA00022559"/>
    </source>
</evidence>
<dbReference type="RefSeq" id="WP_092287666.1">
    <property type="nucleotide sequence ID" value="NZ_LT629763.1"/>
</dbReference>
<protein>
    <recommendedName>
        <fullName evidence="5">Glutathione peroxidase</fullName>
    </recommendedName>
</protein>
<dbReference type="InterPro" id="IPR029759">
    <property type="entry name" value="GPX_AS"/>
</dbReference>
<dbReference type="STRING" id="472181.SAMN05216271_3008"/>
<dbReference type="PIRSF" id="PIRSF000303">
    <property type="entry name" value="Glutathion_perox"/>
    <property type="match status" value="1"/>
</dbReference>
<dbReference type="InterPro" id="IPR000889">
    <property type="entry name" value="Glutathione_peroxidase"/>
</dbReference>
<organism evidence="6 7">
    <name type="scientific">Halopseudomonas sabulinigri</name>
    <dbReference type="NCBI Taxonomy" id="472181"/>
    <lineage>
        <taxon>Bacteria</taxon>
        <taxon>Pseudomonadati</taxon>
        <taxon>Pseudomonadota</taxon>
        <taxon>Gammaproteobacteria</taxon>
        <taxon>Pseudomonadales</taxon>
        <taxon>Pseudomonadaceae</taxon>
        <taxon>Halopseudomonas</taxon>
    </lineage>
</organism>
<dbReference type="OrthoDB" id="9785502at2"/>
<dbReference type="PANTHER" id="PTHR11592:SF40">
    <property type="entry name" value="THIOREDOXIN_GLUTATHIONE PEROXIDASE BTUE"/>
    <property type="match status" value="1"/>
</dbReference>
<dbReference type="InterPro" id="IPR036249">
    <property type="entry name" value="Thioredoxin-like_sf"/>
</dbReference>
<sequence length="179" mass="20113">MNEQLQDIPLITIDGKEVSLKDYAGKVILIVNVASKCGLTPQYSSLERFYRHHAEEGLVVLGFPANDFREQEPGTDQQIADFCKTEYEVTFPLFSKIAVSGPHQHPLYTALISAKPSTVGEGSMRQRLQDYGIAVNPEPEVLWNFEKFLISREGEVVGRFAPDMDITDTRIQEAIRALL</sequence>
<evidence type="ECO:0000313" key="7">
    <source>
        <dbReference type="Proteomes" id="UP000243413"/>
    </source>
</evidence>
<feature type="active site" evidence="4">
    <location>
        <position position="37"/>
    </location>
</feature>
<gene>
    <name evidence="6" type="ORF">SAMN05216271_3008</name>
</gene>
<dbReference type="FunFam" id="3.40.30.10:FF:000010">
    <property type="entry name" value="Glutathione peroxidase"/>
    <property type="match status" value="1"/>
</dbReference>
<dbReference type="Proteomes" id="UP000243413">
    <property type="component" value="Chromosome I"/>
</dbReference>
<dbReference type="CDD" id="cd00340">
    <property type="entry name" value="GSH_Peroxidase"/>
    <property type="match status" value="1"/>
</dbReference>
<comment type="similarity">
    <text evidence="1 5">Belongs to the glutathione peroxidase family.</text>
</comment>
<proteinExistence type="inferred from homology"/>
<dbReference type="Pfam" id="PF00255">
    <property type="entry name" value="GSHPx"/>
    <property type="match status" value="1"/>
</dbReference>
<dbReference type="GO" id="GO:0034599">
    <property type="term" value="P:cellular response to oxidative stress"/>
    <property type="evidence" value="ECO:0007669"/>
    <property type="project" value="TreeGrafter"/>
</dbReference>
<reference evidence="7" key="1">
    <citation type="submission" date="2016-10" db="EMBL/GenBank/DDBJ databases">
        <authorList>
            <person name="Varghese N."/>
            <person name="Submissions S."/>
        </authorList>
    </citation>
    <scope>NUCLEOTIDE SEQUENCE [LARGE SCALE GENOMIC DNA]</scope>
    <source>
        <strain evidence="7">JCM 14963</strain>
    </source>
</reference>
<dbReference type="AlphaFoldDB" id="A0A1H1VWM3"/>
<accession>A0A1H1VWM3</accession>
<evidence type="ECO:0000256" key="4">
    <source>
        <dbReference type="PIRSR" id="PIRSR000303-1"/>
    </source>
</evidence>
<name>A0A1H1VWM3_9GAMM</name>
<dbReference type="PROSITE" id="PS51355">
    <property type="entry name" value="GLUTATHIONE_PEROXID_3"/>
    <property type="match status" value="1"/>
</dbReference>
<evidence type="ECO:0000256" key="1">
    <source>
        <dbReference type="ARBA" id="ARBA00006926"/>
    </source>
</evidence>